<proteinExistence type="predicted"/>
<dbReference type="InterPro" id="IPR005584">
    <property type="entry name" value="DNA_gyrase_inhibitor_YacG"/>
</dbReference>
<dbReference type="STRING" id="715226.ABI_39330"/>
<dbReference type="GO" id="GO:0006355">
    <property type="term" value="P:regulation of DNA-templated transcription"/>
    <property type="evidence" value="ECO:0007669"/>
    <property type="project" value="InterPro"/>
</dbReference>
<dbReference type="GO" id="GO:0008270">
    <property type="term" value="F:zinc ion binding"/>
    <property type="evidence" value="ECO:0007669"/>
    <property type="project" value="InterPro"/>
</dbReference>
<organism evidence="2 3">
    <name type="scientific">Asticcacaulis biprosthecium C19</name>
    <dbReference type="NCBI Taxonomy" id="715226"/>
    <lineage>
        <taxon>Bacteria</taxon>
        <taxon>Pseudomonadati</taxon>
        <taxon>Pseudomonadota</taxon>
        <taxon>Alphaproteobacteria</taxon>
        <taxon>Caulobacterales</taxon>
        <taxon>Caulobacteraceae</taxon>
        <taxon>Asticcacaulis</taxon>
    </lineage>
</organism>
<protein>
    <recommendedName>
        <fullName evidence="4">DNA gyrase inhibitor YacG</fullName>
    </recommendedName>
</protein>
<dbReference type="SUPFAM" id="SSF57716">
    <property type="entry name" value="Glucocorticoid receptor-like (DNA-binding domain)"/>
    <property type="match status" value="1"/>
</dbReference>
<reference evidence="3" key="1">
    <citation type="submission" date="2011-03" db="EMBL/GenBank/DDBJ databases">
        <title>Draft genome sequence of Brevundimonas diminuta.</title>
        <authorList>
            <person name="Brown P.J.B."/>
            <person name="Buechlein A."/>
            <person name="Hemmerich C."/>
            <person name="Brun Y.V."/>
        </authorList>
    </citation>
    <scope>NUCLEOTIDE SEQUENCE [LARGE SCALE GENOMIC DNA]</scope>
    <source>
        <strain evidence="3">C19</strain>
    </source>
</reference>
<evidence type="ECO:0000256" key="1">
    <source>
        <dbReference type="SAM" id="MobiDB-lite"/>
    </source>
</evidence>
<dbReference type="InterPro" id="IPR013088">
    <property type="entry name" value="Znf_NHR/GATA"/>
</dbReference>
<dbReference type="Pfam" id="PF03884">
    <property type="entry name" value="YacG"/>
    <property type="match status" value="1"/>
</dbReference>
<dbReference type="HOGENOM" id="CLU_2630482_0_0_5"/>
<keyword evidence="3" id="KW-1185">Reference proteome</keyword>
<feature type="compositionally biased region" description="Acidic residues" evidence="1">
    <location>
        <begin position="52"/>
        <end position="63"/>
    </location>
</feature>
<evidence type="ECO:0000313" key="2">
    <source>
        <dbReference type="EMBL" id="EGF89518.1"/>
    </source>
</evidence>
<dbReference type="OrthoDB" id="9809663at2"/>
<gene>
    <name evidence="2" type="ORF">ABI_39330</name>
</gene>
<dbReference type="RefSeq" id="WP_006274713.1">
    <property type="nucleotide sequence ID" value="NZ_GL883080.1"/>
</dbReference>
<sequence>MTVRYCTRCQKPYGEALEGVVNVARTYAPFCSKRCADVDLVHWLKGEYVIGDDGDLSLTDEVEASPPRPSPAGDEEA</sequence>
<dbReference type="Gene3D" id="3.30.50.10">
    <property type="entry name" value="Erythroid Transcription Factor GATA-1, subunit A"/>
    <property type="match status" value="1"/>
</dbReference>
<dbReference type="eggNOG" id="COG3024">
    <property type="taxonomic scope" value="Bacteria"/>
</dbReference>
<dbReference type="AlphaFoldDB" id="F4QRZ8"/>
<feature type="region of interest" description="Disordered" evidence="1">
    <location>
        <begin position="52"/>
        <end position="77"/>
    </location>
</feature>
<accession>F4QRZ8</accession>
<evidence type="ECO:0008006" key="4">
    <source>
        <dbReference type="Google" id="ProtNLM"/>
    </source>
</evidence>
<name>F4QRZ8_9CAUL</name>
<dbReference type="Proteomes" id="UP000006512">
    <property type="component" value="Unassembled WGS sequence"/>
</dbReference>
<evidence type="ECO:0000313" key="3">
    <source>
        <dbReference type="Proteomes" id="UP000006512"/>
    </source>
</evidence>
<dbReference type="EMBL" id="GL883080">
    <property type="protein sequence ID" value="EGF89518.1"/>
    <property type="molecule type" value="Genomic_DNA"/>
</dbReference>